<protein>
    <submittedName>
        <fullName evidence="1">Uncharacterized protein</fullName>
    </submittedName>
</protein>
<dbReference type="Proteomes" id="UP000747542">
    <property type="component" value="Unassembled WGS sequence"/>
</dbReference>
<evidence type="ECO:0000313" key="1">
    <source>
        <dbReference type="EMBL" id="KAG7172435.1"/>
    </source>
</evidence>
<keyword evidence="2" id="KW-1185">Reference proteome</keyword>
<sequence length="59" mass="6525">MECLDSRVSETMSVLTYDHLCPNVDPTDNSLYTVAWTITPAIFSTTTLRLVECQGSNAL</sequence>
<dbReference type="AlphaFoldDB" id="A0A8J5N3C3"/>
<reference evidence="1" key="1">
    <citation type="journal article" date="2021" name="Sci. Adv.">
        <title>The American lobster genome reveals insights on longevity, neural, and immune adaptations.</title>
        <authorList>
            <person name="Polinski J.M."/>
            <person name="Zimin A.V."/>
            <person name="Clark K.F."/>
            <person name="Kohn A.B."/>
            <person name="Sadowski N."/>
            <person name="Timp W."/>
            <person name="Ptitsyn A."/>
            <person name="Khanna P."/>
            <person name="Romanova D.Y."/>
            <person name="Williams P."/>
            <person name="Greenwood S.J."/>
            <person name="Moroz L.L."/>
            <person name="Walt D.R."/>
            <person name="Bodnar A.G."/>
        </authorList>
    </citation>
    <scope>NUCLEOTIDE SEQUENCE</scope>
    <source>
        <strain evidence="1">GMGI-L3</strain>
    </source>
</reference>
<comment type="caution">
    <text evidence="1">The sequence shown here is derived from an EMBL/GenBank/DDBJ whole genome shotgun (WGS) entry which is preliminary data.</text>
</comment>
<organism evidence="1 2">
    <name type="scientific">Homarus americanus</name>
    <name type="common">American lobster</name>
    <dbReference type="NCBI Taxonomy" id="6706"/>
    <lineage>
        <taxon>Eukaryota</taxon>
        <taxon>Metazoa</taxon>
        <taxon>Ecdysozoa</taxon>
        <taxon>Arthropoda</taxon>
        <taxon>Crustacea</taxon>
        <taxon>Multicrustacea</taxon>
        <taxon>Malacostraca</taxon>
        <taxon>Eumalacostraca</taxon>
        <taxon>Eucarida</taxon>
        <taxon>Decapoda</taxon>
        <taxon>Pleocyemata</taxon>
        <taxon>Astacidea</taxon>
        <taxon>Nephropoidea</taxon>
        <taxon>Nephropidae</taxon>
        <taxon>Homarus</taxon>
    </lineage>
</organism>
<dbReference type="EMBL" id="JAHLQT010011085">
    <property type="protein sequence ID" value="KAG7172435.1"/>
    <property type="molecule type" value="Genomic_DNA"/>
</dbReference>
<gene>
    <name evidence="1" type="ORF">Hamer_G025985</name>
</gene>
<name>A0A8J5N3C3_HOMAM</name>
<accession>A0A8J5N3C3</accession>
<evidence type="ECO:0000313" key="2">
    <source>
        <dbReference type="Proteomes" id="UP000747542"/>
    </source>
</evidence>
<proteinExistence type="predicted"/>